<keyword evidence="2" id="KW-1185">Reference proteome</keyword>
<sequence>MVLEKKDDKKAQNQDARMRRHQLIRELWRKTELMNLWMTKQEKMIQGYYRVLARLREEIFSMWRMIAANSTKCRNDFMRYTIAGREIGVRRLWMVERRIYGKLKAGRKLFRRIQKKTTMAKYFGKSFLQMIRDRTNEIHKSIEPQKGQEC</sequence>
<name>A0A1B0CGN9_LUTLO</name>
<dbReference type="VEuPathDB" id="VectorBase:LLONM1_001642"/>
<dbReference type="AlphaFoldDB" id="A0A1B0CGN9"/>
<dbReference type="EnsemblMetazoa" id="LLOJ003602-RA">
    <property type="protein sequence ID" value="LLOJ003602-PA"/>
    <property type="gene ID" value="LLOJ003602"/>
</dbReference>
<protein>
    <submittedName>
        <fullName evidence="1">Uncharacterized protein</fullName>
    </submittedName>
</protein>
<dbReference type="Proteomes" id="UP000092461">
    <property type="component" value="Unassembled WGS sequence"/>
</dbReference>
<evidence type="ECO:0000313" key="2">
    <source>
        <dbReference type="Proteomes" id="UP000092461"/>
    </source>
</evidence>
<accession>A0A1B0CGN9</accession>
<dbReference type="EMBL" id="AJWK01011500">
    <property type="status" value="NOT_ANNOTATED_CDS"/>
    <property type="molecule type" value="Genomic_DNA"/>
</dbReference>
<proteinExistence type="predicted"/>
<reference evidence="1" key="1">
    <citation type="submission" date="2020-05" db="UniProtKB">
        <authorList>
            <consortium name="EnsemblMetazoa"/>
        </authorList>
    </citation>
    <scope>IDENTIFICATION</scope>
    <source>
        <strain evidence="1">Jacobina</strain>
    </source>
</reference>
<dbReference type="VEuPathDB" id="VectorBase:LLOJ003602"/>
<organism evidence="1 2">
    <name type="scientific">Lutzomyia longipalpis</name>
    <name type="common">Sand fly</name>
    <dbReference type="NCBI Taxonomy" id="7200"/>
    <lineage>
        <taxon>Eukaryota</taxon>
        <taxon>Metazoa</taxon>
        <taxon>Ecdysozoa</taxon>
        <taxon>Arthropoda</taxon>
        <taxon>Hexapoda</taxon>
        <taxon>Insecta</taxon>
        <taxon>Pterygota</taxon>
        <taxon>Neoptera</taxon>
        <taxon>Endopterygota</taxon>
        <taxon>Diptera</taxon>
        <taxon>Nematocera</taxon>
        <taxon>Psychodoidea</taxon>
        <taxon>Psychodidae</taxon>
        <taxon>Lutzomyia</taxon>
        <taxon>Lutzomyia</taxon>
    </lineage>
</organism>
<evidence type="ECO:0000313" key="1">
    <source>
        <dbReference type="EnsemblMetazoa" id="LLOJ003602-PA"/>
    </source>
</evidence>